<dbReference type="EMBL" id="JAGDFX010000009">
    <property type="protein sequence ID" value="MBO1519809.1"/>
    <property type="molecule type" value="Genomic_DNA"/>
</dbReference>
<sequence>MMWRTLVLVTILGLAGCSAHQGVDVPRSNDPFVTQVPADFAKSSASDARDPFEPVNRGAWVINYDVLDTYLVRPASHVYGDYVSQPVRDGFQNVVLNLEEPASFVNHVVTGDFVGAGTSLVRFGVNSTVGVLGFFDVAEKMTLSRRSKDFGQVLGQIGVGDGPYLMVPIYGPTTLRELSGDLVDGLYFPYDAMSFAMRAGKFAMNGLYERTELIDREPILDNSLDPYGLVKDLYLQNQDAKIGKESMTETDDSLSDFMDEIDG</sequence>
<keyword evidence="5" id="KW-1185">Reference proteome</keyword>
<comment type="similarity">
    <text evidence="1">Belongs to the MlaA family.</text>
</comment>
<accession>A0ABS3NGU2</accession>
<proteinExistence type="inferred from homology"/>
<dbReference type="Pfam" id="PF04333">
    <property type="entry name" value="MlaA"/>
    <property type="match status" value="1"/>
</dbReference>
<evidence type="ECO:0000313" key="4">
    <source>
        <dbReference type="EMBL" id="MBO1519809.1"/>
    </source>
</evidence>
<dbReference type="PANTHER" id="PTHR30035:SF3">
    <property type="entry name" value="INTERMEMBRANE PHOSPHOLIPID TRANSPORT SYSTEM LIPOPROTEIN MLAA"/>
    <property type="match status" value="1"/>
</dbReference>
<dbReference type="PRINTS" id="PR01805">
    <property type="entry name" value="VACJLIPOPROT"/>
</dbReference>
<dbReference type="Proteomes" id="UP000664882">
    <property type="component" value="Unassembled WGS sequence"/>
</dbReference>
<feature type="chain" id="PRO_5046071158" evidence="3">
    <location>
        <begin position="22"/>
        <end position="263"/>
    </location>
</feature>
<name>A0ABS3NGU2_9GAMM</name>
<dbReference type="InterPro" id="IPR007428">
    <property type="entry name" value="MlaA"/>
</dbReference>
<protein>
    <submittedName>
        <fullName evidence="4">VacJ family lipoprotein</fullName>
    </submittedName>
</protein>
<evidence type="ECO:0000256" key="3">
    <source>
        <dbReference type="SAM" id="SignalP"/>
    </source>
</evidence>
<reference evidence="4 5" key="1">
    <citation type="submission" date="2021-03" db="EMBL/GenBank/DDBJ databases">
        <title>Oceanisphaera sp. nov., isolated from the intestine.</title>
        <authorList>
            <person name="Zhao L.-H."/>
            <person name="Shi L.-F."/>
        </authorList>
    </citation>
    <scope>NUCLEOTIDE SEQUENCE [LARGE SCALE GENOMIC DNA]</scope>
    <source>
        <strain evidence="4 5">DM8</strain>
    </source>
</reference>
<organism evidence="4 5">
    <name type="scientific">Oceanisphaera pacifica</name>
    <dbReference type="NCBI Taxonomy" id="2818389"/>
    <lineage>
        <taxon>Bacteria</taxon>
        <taxon>Pseudomonadati</taxon>
        <taxon>Pseudomonadota</taxon>
        <taxon>Gammaproteobacteria</taxon>
        <taxon>Aeromonadales</taxon>
        <taxon>Aeromonadaceae</taxon>
        <taxon>Oceanisphaera</taxon>
    </lineage>
</organism>
<keyword evidence="4" id="KW-0449">Lipoprotein</keyword>
<dbReference type="PROSITE" id="PS51257">
    <property type="entry name" value="PROKAR_LIPOPROTEIN"/>
    <property type="match status" value="1"/>
</dbReference>
<comment type="caution">
    <text evidence="4">The sequence shown here is derived from an EMBL/GenBank/DDBJ whole genome shotgun (WGS) entry which is preliminary data.</text>
</comment>
<dbReference type="PANTHER" id="PTHR30035">
    <property type="entry name" value="LIPOPROTEIN VACJ-RELATED"/>
    <property type="match status" value="1"/>
</dbReference>
<evidence type="ECO:0000313" key="5">
    <source>
        <dbReference type="Proteomes" id="UP000664882"/>
    </source>
</evidence>
<keyword evidence="2 3" id="KW-0732">Signal</keyword>
<feature type="signal peptide" evidence="3">
    <location>
        <begin position="1"/>
        <end position="21"/>
    </location>
</feature>
<evidence type="ECO:0000256" key="1">
    <source>
        <dbReference type="ARBA" id="ARBA00010634"/>
    </source>
</evidence>
<evidence type="ECO:0000256" key="2">
    <source>
        <dbReference type="ARBA" id="ARBA00022729"/>
    </source>
</evidence>
<gene>
    <name evidence="4" type="ORF">J3U76_09245</name>
</gene>